<accession>A0AAU9SPK9</accession>
<dbReference type="InterPro" id="IPR006501">
    <property type="entry name" value="Pectinesterase_inhib_dom"/>
</dbReference>
<dbReference type="InterPro" id="IPR034086">
    <property type="entry name" value="PMEI_plant"/>
</dbReference>
<dbReference type="Gene3D" id="1.20.140.40">
    <property type="entry name" value="Invertase/pectin methylesterase inhibitor family protein"/>
    <property type="match status" value="1"/>
</dbReference>
<organism evidence="3 4">
    <name type="scientific">Thlaspi arvense</name>
    <name type="common">Field penny-cress</name>
    <dbReference type="NCBI Taxonomy" id="13288"/>
    <lineage>
        <taxon>Eukaryota</taxon>
        <taxon>Viridiplantae</taxon>
        <taxon>Streptophyta</taxon>
        <taxon>Embryophyta</taxon>
        <taxon>Tracheophyta</taxon>
        <taxon>Spermatophyta</taxon>
        <taxon>Magnoliopsida</taxon>
        <taxon>eudicotyledons</taxon>
        <taxon>Gunneridae</taxon>
        <taxon>Pentapetalae</taxon>
        <taxon>rosids</taxon>
        <taxon>malvids</taxon>
        <taxon>Brassicales</taxon>
        <taxon>Brassicaceae</taxon>
        <taxon>Thlaspideae</taxon>
        <taxon>Thlaspi</taxon>
    </lineage>
</organism>
<sequence length="142" mass="15947">MVTNDTPRDGSTNRSRRRSQRRLSSSMLYRITLLKMQVDDATTHLKNVDQNFSGPNGKRRINVCKTNYVTARARFQTAWEKALNKSFSEANILARDGANIVTNCENGWKRGGPPQISPLTLYNTNVSKLYGIISVITKKLGA</sequence>
<evidence type="ECO:0000313" key="4">
    <source>
        <dbReference type="Proteomes" id="UP000836841"/>
    </source>
</evidence>
<dbReference type="SUPFAM" id="SSF101148">
    <property type="entry name" value="Plant invertase/pectin methylesterase inhibitor"/>
    <property type="match status" value="1"/>
</dbReference>
<evidence type="ECO:0000313" key="3">
    <source>
        <dbReference type="EMBL" id="CAH2070424.1"/>
    </source>
</evidence>
<name>A0AAU9SPK9_THLAR</name>
<evidence type="ECO:0000259" key="2">
    <source>
        <dbReference type="SMART" id="SM00856"/>
    </source>
</evidence>
<reference evidence="3 4" key="1">
    <citation type="submission" date="2022-03" db="EMBL/GenBank/DDBJ databases">
        <authorList>
            <person name="Nunn A."/>
            <person name="Chopra R."/>
            <person name="Nunn A."/>
            <person name="Contreras Garrido A."/>
        </authorList>
    </citation>
    <scope>NUCLEOTIDE SEQUENCE [LARGE SCALE GENOMIC DNA]</scope>
</reference>
<feature type="region of interest" description="Disordered" evidence="1">
    <location>
        <begin position="1"/>
        <end position="22"/>
    </location>
</feature>
<dbReference type="InterPro" id="IPR035513">
    <property type="entry name" value="Invertase/methylesterase_inhib"/>
</dbReference>
<dbReference type="SMART" id="SM00856">
    <property type="entry name" value="PMEI"/>
    <property type="match status" value="1"/>
</dbReference>
<protein>
    <recommendedName>
        <fullName evidence="2">Pectinesterase inhibitor domain-containing protein</fullName>
    </recommendedName>
</protein>
<dbReference type="NCBIfam" id="TIGR01614">
    <property type="entry name" value="PME_inhib"/>
    <property type="match status" value="1"/>
</dbReference>
<dbReference type="GO" id="GO:0046910">
    <property type="term" value="F:pectinesterase inhibitor activity"/>
    <property type="evidence" value="ECO:0007669"/>
    <property type="project" value="InterPro"/>
</dbReference>
<keyword evidence="4" id="KW-1185">Reference proteome</keyword>
<proteinExistence type="predicted"/>
<dbReference type="EMBL" id="OU466862">
    <property type="protein sequence ID" value="CAH2070424.1"/>
    <property type="molecule type" value="Genomic_DNA"/>
</dbReference>
<gene>
    <name evidence="3" type="ORF">TAV2_LOCUS20531</name>
</gene>
<evidence type="ECO:0000256" key="1">
    <source>
        <dbReference type="SAM" id="MobiDB-lite"/>
    </source>
</evidence>
<dbReference type="Proteomes" id="UP000836841">
    <property type="component" value="Chromosome 6"/>
</dbReference>
<dbReference type="CDD" id="cd15797">
    <property type="entry name" value="PMEI"/>
    <property type="match status" value="1"/>
</dbReference>
<dbReference type="AlphaFoldDB" id="A0AAU9SPK9"/>
<feature type="domain" description="Pectinesterase inhibitor" evidence="2">
    <location>
        <begin position="3"/>
        <end position="136"/>
    </location>
</feature>